<keyword evidence="2" id="KW-1185">Reference proteome</keyword>
<gene>
    <name evidence="1" type="ORF">GCM10010218_49810</name>
</gene>
<reference evidence="1" key="2">
    <citation type="submission" date="2020-09" db="EMBL/GenBank/DDBJ databases">
        <authorList>
            <person name="Sun Q."/>
            <person name="Ohkuma M."/>
        </authorList>
    </citation>
    <scope>NUCLEOTIDE SEQUENCE</scope>
    <source>
        <strain evidence="1">JCM 4059</strain>
    </source>
</reference>
<organism evidence="1 2">
    <name type="scientific">Streptomyces mashuensis</name>
    <dbReference type="NCBI Taxonomy" id="33904"/>
    <lineage>
        <taxon>Bacteria</taxon>
        <taxon>Bacillati</taxon>
        <taxon>Actinomycetota</taxon>
        <taxon>Actinomycetes</taxon>
        <taxon>Kitasatosporales</taxon>
        <taxon>Streptomycetaceae</taxon>
        <taxon>Streptomyces</taxon>
    </lineage>
</organism>
<sequence length="220" mass="24785">MKGWTMAVVHVEDSRARSRLTELGLSTEEIEDVLRRAEAERNFCTPFDPLSLPGNIFWGRTVRYLRETYTPLGWRSASPSNVPLLISPTDDFAITASSGSRETGFAALTPSTRYPKGSAVIRRVETNRQLMFPDYEVESEAQDVGDGIPTWFLLYQHVNTENGTRLYAELSLPNNTGSRGKIDSWHERIILPWIDFEGFTPFPSEDDSEGGIDIPIERLG</sequence>
<dbReference type="Proteomes" id="UP000638313">
    <property type="component" value="Unassembled WGS sequence"/>
</dbReference>
<evidence type="ECO:0000313" key="1">
    <source>
        <dbReference type="EMBL" id="GHF62380.1"/>
    </source>
</evidence>
<dbReference type="AlphaFoldDB" id="A0A919B8E8"/>
<dbReference type="EMBL" id="BNBD01000012">
    <property type="protein sequence ID" value="GHF62380.1"/>
    <property type="molecule type" value="Genomic_DNA"/>
</dbReference>
<proteinExistence type="predicted"/>
<reference evidence="1" key="1">
    <citation type="journal article" date="2014" name="Int. J. Syst. Evol. Microbiol.">
        <title>Complete genome sequence of Corynebacterium casei LMG S-19264T (=DSM 44701T), isolated from a smear-ripened cheese.</title>
        <authorList>
            <consortium name="US DOE Joint Genome Institute (JGI-PGF)"/>
            <person name="Walter F."/>
            <person name="Albersmeier A."/>
            <person name="Kalinowski J."/>
            <person name="Ruckert C."/>
        </authorList>
    </citation>
    <scope>NUCLEOTIDE SEQUENCE</scope>
    <source>
        <strain evidence="1">JCM 4059</strain>
    </source>
</reference>
<evidence type="ECO:0000313" key="2">
    <source>
        <dbReference type="Proteomes" id="UP000638313"/>
    </source>
</evidence>
<comment type="caution">
    <text evidence="1">The sequence shown here is derived from an EMBL/GenBank/DDBJ whole genome shotgun (WGS) entry which is preliminary data.</text>
</comment>
<accession>A0A919B8E8</accession>
<name>A0A919B8E8_9ACTN</name>
<protein>
    <submittedName>
        <fullName evidence="1">Uncharacterized protein</fullName>
    </submittedName>
</protein>